<reference evidence="1 2" key="1">
    <citation type="submission" date="2016-10" db="EMBL/GenBank/DDBJ databases">
        <authorList>
            <person name="Varghese N."/>
            <person name="Submissions S."/>
        </authorList>
    </citation>
    <scope>NUCLEOTIDE SEQUENCE [LARGE SCALE GENOMIC DNA]</scope>
    <source>
        <strain evidence="1 2">22B</strain>
    </source>
</reference>
<protein>
    <submittedName>
        <fullName evidence="1">Uncharacterized protein</fullName>
    </submittedName>
</protein>
<dbReference type="EMBL" id="FOSF01000003">
    <property type="protein sequence ID" value="SFJ81171.1"/>
    <property type="molecule type" value="Genomic_DNA"/>
</dbReference>
<evidence type="ECO:0000313" key="1">
    <source>
        <dbReference type="EMBL" id="SFJ81171.1"/>
    </source>
</evidence>
<dbReference type="Proteomes" id="UP000243374">
    <property type="component" value="Unassembled WGS sequence"/>
</dbReference>
<evidence type="ECO:0000313" key="2">
    <source>
        <dbReference type="Proteomes" id="UP000243374"/>
    </source>
</evidence>
<proteinExistence type="predicted"/>
<gene>
    <name evidence="1" type="ORF">SAMN04487865_100312</name>
</gene>
<accession>A0A662Z7V4</accession>
<name>A0A662Z7V4_9GAMM</name>
<sequence>MDQIVVFSDWELFQCLHHLGKLQIVEELPYRCVLLKDMFLEDTPYSKQSQLEEEIKALSNVSIDIPKNRYSNDIYDPDCEIKLIDQYALILGLEYKNDNPSNDIIICSSYDALSNEYIELHDLKGVFSQTLIFMLKKKSILSHRDILDLIEFIKKEHLRSKDQEKFLNLLRIE</sequence>
<dbReference type="RefSeq" id="WP_143075360.1">
    <property type="nucleotide sequence ID" value="NZ_CP047056.1"/>
</dbReference>
<organism evidence="1 2">
    <name type="scientific">Succinivibrio dextrinosolvens</name>
    <dbReference type="NCBI Taxonomy" id="83771"/>
    <lineage>
        <taxon>Bacteria</taxon>
        <taxon>Pseudomonadati</taxon>
        <taxon>Pseudomonadota</taxon>
        <taxon>Gammaproteobacteria</taxon>
        <taxon>Aeromonadales</taxon>
        <taxon>Succinivibrionaceae</taxon>
        <taxon>Succinivibrio</taxon>
    </lineage>
</organism>
<keyword evidence="2" id="KW-1185">Reference proteome</keyword>
<dbReference type="AlphaFoldDB" id="A0A662Z7V4"/>